<dbReference type="InterPro" id="IPR036291">
    <property type="entry name" value="NAD(P)-bd_dom_sf"/>
</dbReference>
<proteinExistence type="predicted"/>
<protein>
    <submittedName>
        <fullName evidence="2">NADP-dependent oxidoreductase</fullName>
    </submittedName>
</protein>
<dbReference type="Pfam" id="PF08240">
    <property type="entry name" value="ADH_N"/>
    <property type="match status" value="1"/>
</dbReference>
<dbReference type="PANTHER" id="PTHR11695">
    <property type="entry name" value="ALCOHOL DEHYDROGENASE RELATED"/>
    <property type="match status" value="1"/>
</dbReference>
<dbReference type="PANTHER" id="PTHR11695:SF294">
    <property type="entry name" value="RETICULON-4-INTERACTING PROTEIN 1, MITOCHONDRIAL"/>
    <property type="match status" value="1"/>
</dbReference>
<name>A0A4R4ZC40_9ACTN</name>
<evidence type="ECO:0000313" key="2">
    <source>
        <dbReference type="EMBL" id="TDD53872.1"/>
    </source>
</evidence>
<feature type="domain" description="Enoyl reductase (ER)" evidence="1">
    <location>
        <begin position="10"/>
        <end position="304"/>
    </location>
</feature>
<dbReference type="Gene3D" id="3.40.50.720">
    <property type="entry name" value="NAD(P)-binding Rossmann-like Domain"/>
    <property type="match status" value="1"/>
</dbReference>
<comment type="caution">
    <text evidence="2">The sequence shown here is derived from an EMBL/GenBank/DDBJ whole genome shotgun (WGS) entry which is preliminary data.</text>
</comment>
<dbReference type="Gene3D" id="3.90.180.10">
    <property type="entry name" value="Medium-chain alcohol dehydrogenases, catalytic domain"/>
    <property type="match status" value="1"/>
</dbReference>
<dbReference type="SUPFAM" id="SSF50129">
    <property type="entry name" value="GroES-like"/>
    <property type="match status" value="1"/>
</dbReference>
<reference evidence="2 3" key="1">
    <citation type="submission" date="2019-03" db="EMBL/GenBank/DDBJ databases">
        <title>Draft genome sequences of novel Actinobacteria.</title>
        <authorList>
            <person name="Sahin N."/>
            <person name="Ay H."/>
            <person name="Saygin H."/>
        </authorList>
    </citation>
    <scope>NUCLEOTIDE SEQUENCE [LARGE SCALE GENOMIC DNA]</scope>
    <source>
        <strain evidence="2 3">JCM 13523</strain>
    </source>
</reference>
<evidence type="ECO:0000313" key="3">
    <source>
        <dbReference type="Proteomes" id="UP000295124"/>
    </source>
</evidence>
<dbReference type="CDD" id="cd05289">
    <property type="entry name" value="MDR_like_2"/>
    <property type="match status" value="1"/>
</dbReference>
<dbReference type="SUPFAM" id="SSF51735">
    <property type="entry name" value="NAD(P)-binding Rossmann-fold domains"/>
    <property type="match status" value="1"/>
</dbReference>
<organism evidence="2 3">
    <name type="scientific">Kribbella antibiotica</name>
    <dbReference type="NCBI Taxonomy" id="190195"/>
    <lineage>
        <taxon>Bacteria</taxon>
        <taxon>Bacillati</taxon>
        <taxon>Actinomycetota</taxon>
        <taxon>Actinomycetes</taxon>
        <taxon>Propionibacteriales</taxon>
        <taxon>Kribbellaceae</taxon>
        <taxon>Kribbella</taxon>
    </lineage>
</organism>
<dbReference type="InterPro" id="IPR013154">
    <property type="entry name" value="ADH-like_N"/>
</dbReference>
<gene>
    <name evidence="2" type="ORF">E1263_27615</name>
</gene>
<keyword evidence="3" id="KW-1185">Reference proteome</keyword>
<dbReference type="InterPro" id="IPR050700">
    <property type="entry name" value="YIM1/Zinc_Alcohol_DH_Fams"/>
</dbReference>
<dbReference type="Pfam" id="PF13602">
    <property type="entry name" value="ADH_zinc_N_2"/>
    <property type="match status" value="1"/>
</dbReference>
<dbReference type="InterPro" id="IPR020843">
    <property type="entry name" value="ER"/>
</dbReference>
<sequence length="307" mass="32529">MMALRAHARGGAEELVYERAPVPNAGPGDVLLAVHACAITVAELGWDETWTHRDGTDRTPIVPGHEVSGTVVKADSKRFAVGDQVYGLIDFDRDGAAAQYVAVRQENLSFKPRTASHEQAAAMTLSALTAWQAFNDHAHLKAGETTLVTGAAGGVGVYAVQIAAALGAHVSAMGRPVHEQFVKDLGAKYYIPYTGGPIDSSLSGFDVVLDAAGAGDSDALYSTLKPGGRLITLAAPPSARRADAHKVKAQFFIVRPDYEQLAHLAQMTDDGTMRPVVGRSLPLVEGRKAFEHSSGRRVPGKTVLTVR</sequence>
<evidence type="ECO:0000259" key="1">
    <source>
        <dbReference type="SMART" id="SM00829"/>
    </source>
</evidence>
<dbReference type="Proteomes" id="UP000295124">
    <property type="component" value="Unassembled WGS sequence"/>
</dbReference>
<dbReference type="OrthoDB" id="3251063at2"/>
<dbReference type="SMART" id="SM00829">
    <property type="entry name" value="PKS_ER"/>
    <property type="match status" value="1"/>
</dbReference>
<dbReference type="EMBL" id="SMKX01000097">
    <property type="protein sequence ID" value="TDD53872.1"/>
    <property type="molecule type" value="Genomic_DNA"/>
</dbReference>
<dbReference type="GO" id="GO:0016491">
    <property type="term" value="F:oxidoreductase activity"/>
    <property type="evidence" value="ECO:0007669"/>
    <property type="project" value="InterPro"/>
</dbReference>
<accession>A0A4R4ZC40</accession>
<dbReference type="AlphaFoldDB" id="A0A4R4ZC40"/>
<dbReference type="InterPro" id="IPR011032">
    <property type="entry name" value="GroES-like_sf"/>
</dbReference>